<keyword evidence="2" id="KW-1185">Reference proteome</keyword>
<reference evidence="1" key="1">
    <citation type="submission" date="2013-12" db="EMBL/GenBank/DDBJ databases">
        <authorList>
            <person name="Genoscope - CEA"/>
        </authorList>
    </citation>
    <scope>NUCLEOTIDE SEQUENCE</scope>
    <source>
        <strain evidence="1">CBS 1993</strain>
    </source>
</reference>
<dbReference type="InterPro" id="IPR031342">
    <property type="entry name" value="Mug163-like"/>
</dbReference>
<reference evidence="1" key="2">
    <citation type="submission" date="2014-02" db="EMBL/GenBank/DDBJ databases">
        <title>Complete DNA sequence of /Kuraishia capsulata/ illustrates novel genomic features among budding yeasts (/Saccharomycotina/).</title>
        <authorList>
            <person name="Morales L."/>
            <person name="Noel B."/>
            <person name="Porcel B."/>
            <person name="Marcet-Houben M."/>
            <person name="Hullo M-F."/>
            <person name="Sacerdot C."/>
            <person name="Tekaia F."/>
            <person name="Leh-Louis V."/>
            <person name="Despons L."/>
            <person name="Khanna V."/>
            <person name="Aury J-M."/>
            <person name="Barbe V."/>
            <person name="Couloux A."/>
            <person name="Labadie K."/>
            <person name="Pelletier E."/>
            <person name="Souciet J-L."/>
            <person name="Boekhout T."/>
            <person name="Gabaldon T."/>
            <person name="Wincker P."/>
            <person name="Dujon B."/>
        </authorList>
    </citation>
    <scope>NUCLEOTIDE SEQUENCE</scope>
    <source>
        <strain evidence="1">CBS 1993</strain>
    </source>
</reference>
<dbReference type="Pfam" id="PF17119">
    <property type="entry name" value="MMU163"/>
    <property type="match status" value="1"/>
</dbReference>
<gene>
    <name evidence="1" type="ORF">KUCA_T00001775001</name>
</gene>
<organism evidence="1 2">
    <name type="scientific">Kuraishia capsulata CBS 1993</name>
    <dbReference type="NCBI Taxonomy" id="1382522"/>
    <lineage>
        <taxon>Eukaryota</taxon>
        <taxon>Fungi</taxon>
        <taxon>Dikarya</taxon>
        <taxon>Ascomycota</taxon>
        <taxon>Saccharomycotina</taxon>
        <taxon>Pichiomycetes</taxon>
        <taxon>Pichiales</taxon>
        <taxon>Pichiaceae</taxon>
        <taxon>Kuraishia</taxon>
    </lineage>
</organism>
<evidence type="ECO:0000313" key="1">
    <source>
        <dbReference type="EMBL" id="CDK25805.1"/>
    </source>
</evidence>
<dbReference type="EMBL" id="HG793126">
    <property type="protein sequence ID" value="CDK25805.1"/>
    <property type="molecule type" value="Genomic_DNA"/>
</dbReference>
<dbReference type="HOGENOM" id="CLU_068099_1_0_1"/>
<sequence length="255" mass="29317">MNRLTPCRKLSRSIFTSNSEIFKQQKKANLERMVAMLKKEVPNTLKTQLPFDYVDKNVVLRIFPEKLPNVPVIKTNTMYFSVSKILTVIIRNFILSSRVKLHIQQVNVLENSTGLSDAVFDEAESRIMLNKDRVSETESLSIGLFERSTKVVIKWRTCVDGCSHLHTSRTVDSDMGAFRISNLNLYDLFINHSFSEVKKEPDTLHLERVMCGVFVFELSENNDKIKVQTIDDVELVETDTKDKDTDEMKTVKGAY</sequence>
<dbReference type="GeneID" id="34519204"/>
<dbReference type="RefSeq" id="XP_022457816.1">
    <property type="nucleotide sequence ID" value="XM_022603990.1"/>
</dbReference>
<dbReference type="OrthoDB" id="5329385at2759"/>
<dbReference type="Proteomes" id="UP000019384">
    <property type="component" value="Unassembled WGS sequence"/>
</dbReference>
<name>W6MUP3_9ASCO</name>
<proteinExistence type="predicted"/>
<evidence type="ECO:0000313" key="2">
    <source>
        <dbReference type="Proteomes" id="UP000019384"/>
    </source>
</evidence>
<dbReference type="STRING" id="1382522.W6MUP3"/>
<accession>W6MUP3</accession>
<protein>
    <submittedName>
        <fullName evidence="1">Uncharacterized protein</fullName>
    </submittedName>
</protein>
<dbReference type="AlphaFoldDB" id="W6MUP3"/>